<dbReference type="InterPro" id="IPR024311">
    <property type="entry name" value="Lipocalin-like"/>
</dbReference>
<evidence type="ECO:0000313" key="3">
    <source>
        <dbReference type="Proteomes" id="UP000005938"/>
    </source>
</evidence>
<dbReference type="AlphaFoldDB" id="I0WH23"/>
<comment type="caution">
    <text evidence="2">The sequence shown here is derived from an EMBL/GenBank/DDBJ whole genome shotgun (WGS) entry which is preliminary data.</text>
</comment>
<dbReference type="eggNOG" id="ENOG502ZSBD">
    <property type="taxonomic scope" value="Bacteria"/>
</dbReference>
<evidence type="ECO:0000313" key="2">
    <source>
        <dbReference type="EMBL" id="EID75689.1"/>
    </source>
</evidence>
<dbReference type="Proteomes" id="UP000005938">
    <property type="component" value="Unassembled WGS sequence"/>
</dbReference>
<gene>
    <name evidence="2" type="ORF">W5A_05723</name>
</gene>
<dbReference type="PROSITE" id="PS51257">
    <property type="entry name" value="PROKAR_LIPOPROTEIN"/>
    <property type="match status" value="1"/>
</dbReference>
<keyword evidence="3" id="KW-1185">Reference proteome</keyword>
<dbReference type="PATRIC" id="fig|946077.3.peg.1163"/>
<proteinExistence type="predicted"/>
<evidence type="ECO:0000259" key="1">
    <source>
        <dbReference type="Pfam" id="PF13648"/>
    </source>
</evidence>
<dbReference type="EMBL" id="AJJU01000004">
    <property type="protein sequence ID" value="EID75689.1"/>
    <property type="molecule type" value="Genomic_DNA"/>
</dbReference>
<reference evidence="2 3" key="1">
    <citation type="journal article" date="2012" name="J. Bacteriol.">
        <title>Genome Sequence of the Halotolerant Bacterium Imtechella halotolerans K1T.</title>
        <authorList>
            <person name="Kumar S."/>
            <person name="Vikram S."/>
            <person name="Subramanian S."/>
            <person name="Raghava G.P."/>
            <person name="Pinnaka A.K."/>
        </authorList>
    </citation>
    <scope>NUCLEOTIDE SEQUENCE [LARGE SCALE GENOMIC DNA]</scope>
    <source>
        <strain evidence="2 3">K1</strain>
    </source>
</reference>
<dbReference type="Pfam" id="PF13648">
    <property type="entry name" value="Lipocalin_4"/>
    <property type="match status" value="1"/>
</dbReference>
<feature type="domain" description="Lipocalin-like" evidence="1">
    <location>
        <begin position="30"/>
        <end position="137"/>
    </location>
</feature>
<dbReference type="STRING" id="946077.W5A_05723"/>
<dbReference type="OrthoDB" id="1121756at2"/>
<accession>I0WH23</accession>
<organism evidence="2 3">
    <name type="scientific">Imtechella halotolerans K1</name>
    <dbReference type="NCBI Taxonomy" id="946077"/>
    <lineage>
        <taxon>Bacteria</taxon>
        <taxon>Pseudomonadati</taxon>
        <taxon>Bacteroidota</taxon>
        <taxon>Flavobacteriia</taxon>
        <taxon>Flavobacteriales</taxon>
        <taxon>Flavobacteriaceae</taxon>
        <taxon>Imtechella</taxon>
    </lineage>
</organism>
<protein>
    <recommendedName>
        <fullName evidence="1">Lipocalin-like domain-containing protein</fullName>
    </recommendedName>
</protein>
<dbReference type="RefSeq" id="WP_008238325.1">
    <property type="nucleotide sequence ID" value="NZ_AJJU01000004.1"/>
</dbReference>
<name>I0WH23_9FLAO</name>
<sequence length="156" mass="17554">MKKIVTLLIVISVVMACGTSKTVRESKRVIKGEWTLSSVTYNQAGTYAVTLLNDATKECFEGSYWRFIPNNNSGVYTISKTGCAEGDRHFIFTIDEVDAVSGYYDFLLKPTDAKGRSETNAGYRMQLTNLSETMMTWQQTLTVEGRPFVITMNFIK</sequence>